<evidence type="ECO:0000256" key="1">
    <source>
        <dbReference type="SAM" id="Coils"/>
    </source>
</evidence>
<proteinExistence type="predicted"/>
<dbReference type="Pfam" id="PF01381">
    <property type="entry name" value="HTH_3"/>
    <property type="match status" value="1"/>
</dbReference>
<dbReference type="CDD" id="cd00093">
    <property type="entry name" value="HTH_XRE"/>
    <property type="match status" value="1"/>
</dbReference>
<dbReference type="Gene3D" id="1.10.260.40">
    <property type="entry name" value="lambda repressor-like DNA-binding domains"/>
    <property type="match status" value="1"/>
</dbReference>
<dbReference type="Proteomes" id="UP001597463">
    <property type="component" value="Unassembled WGS sequence"/>
</dbReference>
<protein>
    <submittedName>
        <fullName evidence="3">Helix-turn-helix domain-containing protein</fullName>
    </submittedName>
</protein>
<dbReference type="RefSeq" id="WP_066471937.1">
    <property type="nucleotide sequence ID" value="NZ_JBHUMV010000008.1"/>
</dbReference>
<evidence type="ECO:0000313" key="4">
    <source>
        <dbReference type="Proteomes" id="UP001597463"/>
    </source>
</evidence>
<reference evidence="4" key="1">
    <citation type="journal article" date="2019" name="Int. J. Syst. Evol. Microbiol.">
        <title>The Global Catalogue of Microorganisms (GCM) 10K type strain sequencing project: providing services to taxonomists for standard genome sequencing and annotation.</title>
        <authorList>
            <consortium name="The Broad Institute Genomics Platform"/>
            <consortium name="The Broad Institute Genome Sequencing Center for Infectious Disease"/>
            <person name="Wu L."/>
            <person name="Ma J."/>
        </authorList>
    </citation>
    <scope>NUCLEOTIDE SEQUENCE [LARGE SCALE GENOMIC DNA]</scope>
    <source>
        <strain evidence="4">TISTR 1906</strain>
    </source>
</reference>
<feature type="coiled-coil region" evidence="1">
    <location>
        <begin position="17"/>
        <end position="58"/>
    </location>
</feature>
<comment type="caution">
    <text evidence="3">The sequence shown here is derived from an EMBL/GenBank/DDBJ whole genome shotgun (WGS) entry which is preliminary data.</text>
</comment>
<keyword evidence="4" id="KW-1185">Reference proteome</keyword>
<sequence length="150" mass="16638">MTAFSDAFRTEVSRVARKEIKAELEVLRKAAAAQRAEIVALKQEIKKLASDLKTARRDMVRVGTNEKAASQAAEEAAPKANRFKFNAQMLVAKRKKLGISQQAMAVLLEASTLSVSRWESGKVMPRAAQLERLQAILKMGKREAMARLRA</sequence>
<evidence type="ECO:0000259" key="2">
    <source>
        <dbReference type="PROSITE" id="PS50943"/>
    </source>
</evidence>
<name>A0ABW5URA3_9BURK</name>
<dbReference type="SUPFAM" id="SSF47413">
    <property type="entry name" value="lambda repressor-like DNA-binding domains"/>
    <property type="match status" value="1"/>
</dbReference>
<evidence type="ECO:0000313" key="3">
    <source>
        <dbReference type="EMBL" id="MFD2755958.1"/>
    </source>
</evidence>
<keyword evidence="1" id="KW-0175">Coiled coil</keyword>
<dbReference type="PROSITE" id="PS50943">
    <property type="entry name" value="HTH_CROC1"/>
    <property type="match status" value="1"/>
</dbReference>
<organism evidence="3 4">
    <name type="scientific">Comamonas terrae</name>
    <dbReference type="NCBI Taxonomy" id="673548"/>
    <lineage>
        <taxon>Bacteria</taxon>
        <taxon>Pseudomonadati</taxon>
        <taxon>Pseudomonadota</taxon>
        <taxon>Betaproteobacteria</taxon>
        <taxon>Burkholderiales</taxon>
        <taxon>Comamonadaceae</taxon>
        <taxon>Comamonas</taxon>
    </lineage>
</organism>
<accession>A0ABW5URA3</accession>
<feature type="domain" description="HTH cro/C1-type" evidence="2">
    <location>
        <begin position="90"/>
        <end position="145"/>
    </location>
</feature>
<dbReference type="SMART" id="SM00530">
    <property type="entry name" value="HTH_XRE"/>
    <property type="match status" value="1"/>
</dbReference>
<gene>
    <name evidence="3" type="ORF">ACFSW6_17965</name>
</gene>
<dbReference type="EMBL" id="JBHUMV010000008">
    <property type="protein sequence ID" value="MFD2755958.1"/>
    <property type="molecule type" value="Genomic_DNA"/>
</dbReference>
<dbReference type="InterPro" id="IPR010982">
    <property type="entry name" value="Lambda_DNA-bd_dom_sf"/>
</dbReference>
<dbReference type="InterPro" id="IPR001387">
    <property type="entry name" value="Cro/C1-type_HTH"/>
</dbReference>